<accession>A0A383BIV4</accession>
<dbReference type="Pfam" id="PF00535">
    <property type="entry name" value="Glycos_transf_2"/>
    <property type="match status" value="1"/>
</dbReference>
<dbReference type="CDD" id="cd04186">
    <property type="entry name" value="GT_2_like_c"/>
    <property type="match status" value="1"/>
</dbReference>
<gene>
    <name evidence="2" type="ORF">METZ01_LOCUS472587</name>
</gene>
<reference evidence="2" key="1">
    <citation type="submission" date="2018-05" db="EMBL/GenBank/DDBJ databases">
        <authorList>
            <person name="Lanie J.A."/>
            <person name="Ng W.-L."/>
            <person name="Kazmierczak K.M."/>
            <person name="Andrzejewski T.M."/>
            <person name="Davidsen T.M."/>
            <person name="Wayne K.J."/>
            <person name="Tettelin H."/>
            <person name="Glass J.I."/>
            <person name="Rusch D."/>
            <person name="Podicherti R."/>
            <person name="Tsui H.-C.T."/>
            <person name="Winkler M.E."/>
        </authorList>
    </citation>
    <scope>NUCLEOTIDE SEQUENCE</scope>
</reference>
<protein>
    <recommendedName>
        <fullName evidence="1">Glycosyltransferase 2-like domain-containing protein</fullName>
    </recommendedName>
</protein>
<dbReference type="InterPro" id="IPR001173">
    <property type="entry name" value="Glyco_trans_2-like"/>
</dbReference>
<proteinExistence type="predicted"/>
<evidence type="ECO:0000259" key="1">
    <source>
        <dbReference type="Pfam" id="PF00535"/>
    </source>
</evidence>
<dbReference type="SUPFAM" id="SSF53448">
    <property type="entry name" value="Nucleotide-diphospho-sugar transferases"/>
    <property type="match status" value="1"/>
</dbReference>
<evidence type="ECO:0000313" key="2">
    <source>
        <dbReference type="EMBL" id="SVE19733.1"/>
    </source>
</evidence>
<dbReference type="InterPro" id="IPR029044">
    <property type="entry name" value="Nucleotide-diphossugar_trans"/>
</dbReference>
<feature type="domain" description="Glycosyltransferase 2-like" evidence="1">
    <location>
        <begin position="5"/>
        <end position="132"/>
    </location>
</feature>
<feature type="non-terminal residue" evidence="2">
    <location>
        <position position="230"/>
    </location>
</feature>
<name>A0A383BIV4_9ZZZZ</name>
<sequence>MTQISVVIVNYNSGGILQACLLSVLRSTVVSEIIVVDNCSIDHSVDVIEKFPRFSNIKLVRNSRNLGFSAAVNKGAKYSVGEYLLVLNPDCVVSPHALNHMALHLRQNPEAGVVGGLVFDFWGVEQAGCRRNDPSLGRSIGKFANDWLPMLRLDSINMTNQVLHDAPLAVDAVSGSFFMTRRVVFNVVGGMDEGYFLHFEDLDFCRKVRESGSTVMFLAKACAFHQQGGA</sequence>
<organism evidence="2">
    <name type="scientific">marine metagenome</name>
    <dbReference type="NCBI Taxonomy" id="408172"/>
    <lineage>
        <taxon>unclassified sequences</taxon>
        <taxon>metagenomes</taxon>
        <taxon>ecological metagenomes</taxon>
    </lineage>
</organism>
<dbReference type="AlphaFoldDB" id="A0A383BIV4"/>
<dbReference type="Gene3D" id="3.90.550.10">
    <property type="entry name" value="Spore Coat Polysaccharide Biosynthesis Protein SpsA, Chain A"/>
    <property type="match status" value="1"/>
</dbReference>
<dbReference type="PANTHER" id="PTHR43179:SF7">
    <property type="entry name" value="RHAMNOSYLTRANSFERASE WBBL"/>
    <property type="match status" value="1"/>
</dbReference>
<dbReference type="EMBL" id="UINC01200720">
    <property type="protein sequence ID" value="SVE19733.1"/>
    <property type="molecule type" value="Genomic_DNA"/>
</dbReference>
<dbReference type="PANTHER" id="PTHR43179">
    <property type="entry name" value="RHAMNOSYLTRANSFERASE WBBL"/>
    <property type="match status" value="1"/>
</dbReference>